<evidence type="ECO:0000256" key="9">
    <source>
        <dbReference type="SAM" id="SignalP"/>
    </source>
</evidence>
<evidence type="ECO:0000313" key="11">
    <source>
        <dbReference type="Proteomes" id="UP000549052"/>
    </source>
</evidence>
<sequence length="425" mass="45929">MNKRISRWTGTALASAVALWAGSAAADDIRFLCAADGNECATLKSLFDRYEKDNPGTRVILDEVGYKAILENLPVQLAGGSGPDMALVTDFGGLNKYFLDLTPYVDAHYWNTNFGNTLRWSRTGPDDKGIYGMNIQLTITGAYINKTLFEQAGVAVPGEKATWDEWAEAARQVAKATGTPFPMAMDRSGHRIAGPAISNGAKIFDDAGNPILVDAPYADFMRKFVEWNKDGTMAKDVWAGTGGASYQDAAQEFINAQLVFYYSGSWQVQRLDKAIGDGFDWEVVGSPCGPAACSGMPGGSGLVGFKQTKNPEAVAKLINYVAQKDNYAEFIAKTRNVPAHEGVAKEGVDYPDTSQNVARALKAWNGQIGKLSPIAYAYQGYKNNRTMFNITVQRVTQAIVGEMSIDDAMEKAKQDVAAAIQSAGK</sequence>
<dbReference type="InterPro" id="IPR050490">
    <property type="entry name" value="Bact_solute-bd_prot1"/>
</dbReference>
<protein>
    <recommendedName>
        <fullName evidence="4">sn-glycerol-3-phosphate-binding periplasmic protein UgpB</fullName>
    </recommendedName>
</protein>
<dbReference type="PANTHER" id="PTHR43649">
    <property type="entry name" value="ARABINOSE-BINDING PROTEIN-RELATED"/>
    <property type="match status" value="1"/>
</dbReference>
<dbReference type="GO" id="GO:0042597">
    <property type="term" value="C:periplasmic space"/>
    <property type="evidence" value="ECO:0007669"/>
    <property type="project" value="UniProtKB-SubCell"/>
</dbReference>
<keyword evidence="5" id="KW-0813">Transport</keyword>
<comment type="subunit">
    <text evidence="3">The complex is composed of two ATP-binding proteins (UgpC), two transmembrane proteins (UgpA and UgpE) and a solute-binding protein (UgpB).</text>
</comment>
<comment type="subcellular location">
    <subcellularLocation>
        <location evidence="1">Periplasm</location>
    </subcellularLocation>
</comment>
<organism evidence="10 11">
    <name type="scientific">Phyllobacterium myrsinacearum</name>
    <dbReference type="NCBI Taxonomy" id="28101"/>
    <lineage>
        <taxon>Bacteria</taxon>
        <taxon>Pseudomonadati</taxon>
        <taxon>Pseudomonadota</taxon>
        <taxon>Alphaproteobacteria</taxon>
        <taxon>Hyphomicrobiales</taxon>
        <taxon>Phyllobacteriaceae</taxon>
        <taxon>Phyllobacterium</taxon>
    </lineage>
</organism>
<dbReference type="SUPFAM" id="SSF53850">
    <property type="entry name" value="Periplasmic binding protein-like II"/>
    <property type="match status" value="1"/>
</dbReference>
<feature type="chain" id="PRO_5032334130" description="sn-glycerol-3-phosphate-binding periplasmic protein UgpB" evidence="9">
    <location>
        <begin position="27"/>
        <end position="425"/>
    </location>
</feature>
<feature type="signal peptide" evidence="9">
    <location>
        <begin position="1"/>
        <end position="26"/>
    </location>
</feature>
<evidence type="ECO:0000256" key="3">
    <source>
        <dbReference type="ARBA" id="ARBA00011557"/>
    </source>
</evidence>
<reference evidence="10 11" key="1">
    <citation type="submission" date="2020-07" db="EMBL/GenBank/DDBJ databases">
        <title>Genomic Encyclopedia of Type Strains, Phase IV (KMG-V): Genome sequencing to study the core and pangenomes of soil and plant-associated prokaryotes.</title>
        <authorList>
            <person name="Whitman W."/>
        </authorList>
    </citation>
    <scope>NUCLEOTIDE SEQUENCE [LARGE SCALE GENOMIC DNA]</scope>
    <source>
        <strain evidence="10 11">AN3</strain>
    </source>
</reference>
<evidence type="ECO:0000256" key="6">
    <source>
        <dbReference type="ARBA" id="ARBA00022729"/>
    </source>
</evidence>
<evidence type="ECO:0000313" key="10">
    <source>
        <dbReference type="EMBL" id="MBA8879575.1"/>
    </source>
</evidence>
<accession>A0A839EMZ0</accession>
<evidence type="ECO:0000256" key="7">
    <source>
        <dbReference type="ARBA" id="ARBA00022764"/>
    </source>
</evidence>
<name>A0A839EMZ0_9HYPH</name>
<dbReference type="RefSeq" id="WP_182550207.1">
    <property type="nucleotide sequence ID" value="NZ_JACGXN010000004.1"/>
</dbReference>
<evidence type="ECO:0000256" key="4">
    <source>
        <dbReference type="ARBA" id="ARBA00017470"/>
    </source>
</evidence>
<dbReference type="Proteomes" id="UP000549052">
    <property type="component" value="Unassembled WGS sequence"/>
</dbReference>
<proteinExistence type="inferred from homology"/>
<dbReference type="InterPro" id="IPR006059">
    <property type="entry name" value="SBP"/>
</dbReference>
<evidence type="ECO:0000256" key="2">
    <source>
        <dbReference type="ARBA" id="ARBA00008520"/>
    </source>
</evidence>
<keyword evidence="6 9" id="KW-0732">Signal</keyword>
<comment type="caution">
    <text evidence="10">The sequence shown here is derived from an EMBL/GenBank/DDBJ whole genome shotgun (WGS) entry which is preliminary data.</text>
</comment>
<keyword evidence="11" id="KW-1185">Reference proteome</keyword>
<comment type="similarity">
    <text evidence="2">Belongs to the bacterial solute-binding protein 1 family.</text>
</comment>
<comment type="function">
    <text evidence="8">Part of the ABC transporter complex UgpBAEC involved in sn-glycerol-3-phosphate (G3P) import. Binds G3P.</text>
</comment>
<keyword evidence="7" id="KW-0574">Periplasm</keyword>
<dbReference type="Pfam" id="PF01547">
    <property type="entry name" value="SBP_bac_1"/>
    <property type="match status" value="1"/>
</dbReference>
<evidence type="ECO:0000256" key="8">
    <source>
        <dbReference type="ARBA" id="ARBA00034473"/>
    </source>
</evidence>
<dbReference type="PANTHER" id="PTHR43649:SF31">
    <property type="entry name" value="SN-GLYCEROL-3-PHOSPHATE-BINDING PERIPLASMIC PROTEIN UGPB"/>
    <property type="match status" value="1"/>
</dbReference>
<evidence type="ECO:0000256" key="5">
    <source>
        <dbReference type="ARBA" id="ARBA00022448"/>
    </source>
</evidence>
<dbReference type="Gene3D" id="3.40.190.10">
    <property type="entry name" value="Periplasmic binding protein-like II"/>
    <property type="match status" value="1"/>
</dbReference>
<dbReference type="AlphaFoldDB" id="A0A839EMZ0"/>
<dbReference type="EMBL" id="JACGXN010000004">
    <property type="protein sequence ID" value="MBA8879575.1"/>
    <property type="molecule type" value="Genomic_DNA"/>
</dbReference>
<evidence type="ECO:0000256" key="1">
    <source>
        <dbReference type="ARBA" id="ARBA00004418"/>
    </source>
</evidence>
<gene>
    <name evidence="10" type="ORF">FHW16_003294</name>
</gene>